<dbReference type="PANTHER" id="PTHR33802">
    <property type="entry name" value="SI:CH211-161H7.5-RELATED"/>
    <property type="match status" value="1"/>
</dbReference>
<reference evidence="2 3" key="1">
    <citation type="submission" date="2012-12" db="EMBL/GenBank/DDBJ databases">
        <title>Novel taxa of Listeriaceae from agricultural environments in the United States.</title>
        <authorList>
            <person name="den Bakker H.C."/>
            <person name="Allred A."/>
            <person name="Warchocki S."/>
            <person name="Wright E.M."/>
            <person name="Burrell A."/>
            <person name="Nightingale K.K."/>
            <person name="Kephart D."/>
            <person name="Wiedmann M."/>
        </authorList>
    </citation>
    <scope>NUCLEOTIDE SEQUENCE [LARGE SCALE GENOMIC DNA]</scope>
    <source>
        <strain evidence="2 3">FSL S10-1203</strain>
    </source>
</reference>
<comment type="caution">
    <text evidence="2">The sequence shown here is derived from an EMBL/GenBank/DDBJ whole genome shotgun (WGS) entry which is preliminary data.</text>
</comment>
<keyword evidence="1" id="KW-0812">Transmembrane</keyword>
<protein>
    <recommendedName>
        <fullName evidence="4">Tryptophan-rich sensory protein</fullName>
    </recommendedName>
</protein>
<dbReference type="EMBL" id="AODM01000006">
    <property type="protein sequence ID" value="EUJ64445.1"/>
    <property type="molecule type" value="Genomic_DNA"/>
</dbReference>
<dbReference type="Gene3D" id="1.20.1260.100">
    <property type="entry name" value="TspO/MBR protein"/>
    <property type="match status" value="1"/>
</dbReference>
<dbReference type="AlphaFoldDB" id="W7DWP4"/>
<feature type="transmembrane region" description="Helical" evidence="1">
    <location>
        <begin position="126"/>
        <end position="148"/>
    </location>
</feature>
<feature type="transmembrane region" description="Helical" evidence="1">
    <location>
        <begin position="181"/>
        <end position="197"/>
    </location>
</feature>
<proteinExistence type="predicted"/>
<evidence type="ECO:0000256" key="1">
    <source>
        <dbReference type="SAM" id="Phobius"/>
    </source>
</evidence>
<evidence type="ECO:0000313" key="2">
    <source>
        <dbReference type="EMBL" id="EUJ64445.1"/>
    </source>
</evidence>
<keyword evidence="1" id="KW-1133">Transmembrane helix</keyword>
<feature type="transmembrane region" description="Helical" evidence="1">
    <location>
        <begin position="94"/>
        <end position="114"/>
    </location>
</feature>
<keyword evidence="1" id="KW-0472">Membrane</keyword>
<organism evidence="2 3">
    <name type="scientific">Listeria fleischmannii FSL S10-1203</name>
    <dbReference type="NCBI Taxonomy" id="1265822"/>
    <lineage>
        <taxon>Bacteria</taxon>
        <taxon>Bacillati</taxon>
        <taxon>Bacillota</taxon>
        <taxon>Bacilli</taxon>
        <taxon>Bacillales</taxon>
        <taxon>Listeriaceae</taxon>
        <taxon>Listeria</taxon>
    </lineage>
</organism>
<sequence>MYLAYFVMVAVNAFANILPLNGVTTGEVSNRYQTLFTPAGYVFSIWGLIYVLLLIWLIGMTIKRTFVTEQLAFIFITSSVLNALWIFMWHFSFIFLSIIVMLLLLFTLLLFYAYQKQISKRRLWHVPISVYLGWIFVATIANICYYLSVLGWTSFESFLSILLLILASAFVLVFRYKENDFVLPLVFVWAFVGYFYSRSFACTACCLYSAYHGNSHFYAQLVPFEAIPIKNPNRSRNFYSYWDFLMNYFEKISVNTGTTCFLRDTTPASFVLPSISFTL</sequence>
<dbReference type="InterPro" id="IPR038330">
    <property type="entry name" value="TspO/MBR-related_sf"/>
</dbReference>
<feature type="transmembrane region" description="Helical" evidence="1">
    <location>
        <begin position="39"/>
        <end position="59"/>
    </location>
</feature>
<evidence type="ECO:0000313" key="3">
    <source>
        <dbReference type="Proteomes" id="UP000019241"/>
    </source>
</evidence>
<feature type="transmembrane region" description="Helical" evidence="1">
    <location>
        <begin position="154"/>
        <end position="174"/>
    </location>
</feature>
<dbReference type="PANTHER" id="PTHR33802:SF1">
    <property type="entry name" value="XK-RELATED PROTEIN"/>
    <property type="match status" value="1"/>
</dbReference>
<evidence type="ECO:0008006" key="4">
    <source>
        <dbReference type="Google" id="ProtNLM"/>
    </source>
</evidence>
<dbReference type="Proteomes" id="UP000019241">
    <property type="component" value="Unassembled WGS sequence"/>
</dbReference>
<accession>W7DWP4</accession>
<gene>
    <name evidence="2" type="ORF">MCOL2_01962</name>
</gene>
<feature type="transmembrane region" description="Helical" evidence="1">
    <location>
        <begin position="71"/>
        <end position="88"/>
    </location>
</feature>
<name>W7DWP4_9LIST</name>